<proteinExistence type="predicted"/>
<feature type="compositionally biased region" description="Basic and acidic residues" evidence="1">
    <location>
        <begin position="354"/>
        <end position="366"/>
    </location>
</feature>
<feature type="region of interest" description="Disordered" evidence="1">
    <location>
        <begin position="346"/>
        <end position="366"/>
    </location>
</feature>
<dbReference type="RefSeq" id="XP_068364989.1">
    <property type="nucleotide sequence ID" value="XM_068500243.1"/>
</dbReference>
<dbReference type="EMBL" id="MLAK01000577">
    <property type="protein sequence ID" value="OHT11853.1"/>
    <property type="molecule type" value="Genomic_DNA"/>
</dbReference>
<organism evidence="2 3">
    <name type="scientific">Tritrichomonas foetus</name>
    <dbReference type="NCBI Taxonomy" id="1144522"/>
    <lineage>
        <taxon>Eukaryota</taxon>
        <taxon>Metamonada</taxon>
        <taxon>Parabasalia</taxon>
        <taxon>Tritrichomonadida</taxon>
        <taxon>Tritrichomonadidae</taxon>
        <taxon>Tritrichomonas</taxon>
    </lineage>
</organism>
<evidence type="ECO:0000256" key="1">
    <source>
        <dbReference type="SAM" id="MobiDB-lite"/>
    </source>
</evidence>
<dbReference type="Proteomes" id="UP000179807">
    <property type="component" value="Unassembled WGS sequence"/>
</dbReference>
<dbReference type="OrthoDB" id="10570036at2759"/>
<reference evidence="2" key="1">
    <citation type="submission" date="2016-10" db="EMBL/GenBank/DDBJ databases">
        <authorList>
            <person name="Benchimol M."/>
            <person name="Almeida L.G."/>
            <person name="Vasconcelos A.T."/>
            <person name="Perreira-Neves A."/>
            <person name="Rosa I.A."/>
            <person name="Tasca T."/>
            <person name="Bogo M.R."/>
            <person name="de Souza W."/>
        </authorList>
    </citation>
    <scope>NUCLEOTIDE SEQUENCE [LARGE SCALE GENOMIC DNA]</scope>
    <source>
        <strain evidence="2">K</strain>
    </source>
</reference>
<protein>
    <submittedName>
        <fullName evidence="2">Uncharacterized protein</fullName>
    </submittedName>
</protein>
<dbReference type="VEuPathDB" id="TrichDB:TRFO_18533"/>
<accession>A0A1J4KQV8</accession>
<keyword evidence="3" id="KW-1185">Reference proteome</keyword>
<comment type="caution">
    <text evidence="2">The sequence shown here is derived from an EMBL/GenBank/DDBJ whole genome shotgun (WGS) entry which is preliminary data.</text>
</comment>
<sequence>MSRYQKTSKNEDAVKKSLDRMKIMSMVPLELEPANSSPEFLSALDQNWDIYRNAISDFSQTLEYGQKENFNLYEEPKKKQEFRYERTSYQPSFQHVPSMLPEPATYYPDYEAIVPTAPKYKIAEIPKKPTPLLQATTAAIINQYSNNMRGFDPSNVKNVSDNLISSSDIKMPDHRIHSTFADQSTRHLEFAKPSLTAEHDFYSPPSPKKKGVTFDNLTDRVHIVKEDSGRNYDEKAFQQFMKLHNTVKVPTITKQVTRDYQAPKNPRVAFLESITAEQNNMLKKLTKERSSSQMKPRTVPGSFAAQASRERAASILDAPEHFRDSKYNIDPSKSLKHVWPRVPYTTIRPPPKFESPKKDEKFWSAF</sequence>
<evidence type="ECO:0000313" key="3">
    <source>
        <dbReference type="Proteomes" id="UP000179807"/>
    </source>
</evidence>
<evidence type="ECO:0000313" key="2">
    <source>
        <dbReference type="EMBL" id="OHT11853.1"/>
    </source>
</evidence>
<name>A0A1J4KQV8_9EUKA</name>
<dbReference type="GeneID" id="94834947"/>
<gene>
    <name evidence="2" type="ORF">TRFO_18533</name>
</gene>
<dbReference type="AlphaFoldDB" id="A0A1J4KQV8"/>